<name>A0A8J6H7E0_TENMO</name>
<keyword evidence="9" id="KW-0732">Signal</keyword>
<dbReference type="GO" id="GO:0090482">
    <property type="term" value="F:vitamin transmembrane transporter activity"/>
    <property type="evidence" value="ECO:0007669"/>
    <property type="project" value="InterPro"/>
</dbReference>
<evidence type="ECO:0000256" key="3">
    <source>
        <dbReference type="ARBA" id="ARBA00022692"/>
    </source>
</evidence>
<sequence>MEQWMKISLLLCIFGFLKEVRPSEPFIYDYLIGPWRNVTDDEVAKQVYPVGTYSNMILLVLVFMITDMCRYKPLIVVLGLSGMAIWAMLIWTTSLFMLQVLEVFYGMFCAAEVAYYTYIYAKVDTEHYQKVTSHTRGAILAGRAISGITSQTLVSTNVMDFKQLNYITFASVSLASIWALFLPSVDKSLYFHSDDSKDRPFTEKIVSAFKLMKSHFVDAYTNLHVVKWSAWWALSTCGYVQIENYMQPLYSAIQESNEAAYNGAVEAILTLSGFLVALLAGYLRFNWEVKGEVTLGIFSLIQGLLIVVISQTEYIFLCYAFYIVYGILYHFMVTIASAQIAKAIDEDSYGLIFGINTFFSLVSNSILTALVATEGIGFALDPRDQYIVYGSYHLGISLIFIVIVTLRSAFFFSFFLCGAAGLRGTFPGYPRPPSLLSFFWTTQHEYHNTQHPWEAHPAWDLNPADLATYTHIHGPAEFPSFEKILPLRWDSNPLAPGPRPRSTVSDSHAATEPPHCIYVLMYNHPFYIYSLCYHQSSGASSFCPARFYGAGVFFVEREERTERNVQFRGLTKGKGTSFIPPEGRWAAEAFQSLFSHIGEKIRDGYGEDGCGKKSEEDFGIDLFINSNISLNDSKLCTFNSLGLLDLRREVRPSEPFVYDYLIGPWRNVTEDEVLKQVLPVGTYSNMILLVLVFMITDMCRYKPLIVVLGLSGIAIWAVLIWTTSLFMLQVAEVFYGMFRAAEVAYYTYIYAKVDTEHYQKVTSHTRGAILAGRAISGITSQTLVSTNVMDFKQLNYITFASVSLASIWALFLPSVDKSLYFHSDDSKDRPFTEKIVSAFKLMKSHFVDAYTNLHVVKWSAWWALSTCGYVQIENYMQPLYSAIQQSNEGAYNGAVEAILTLSGFLVALLAGYLRFNWELKGEVPLGIFSLIQGLLIVVISQTEYIFLCYAFYIVYGILYHFMVTIASAQIAKAIDEDSYGLIFGINTFFSLVSNSILTALVATEGIGFALDPRDQYIVYGSYHLGISLIFIVIGTDFDDNSGVPRSVPRKTPAFFQNLDAEPPSHLVLLKIPMTQFTILELIDENIKNVVSVSFSFDPFEQFFDKLWSWDVHSEYTNPELTDMVLIYGEAFSNAEASRPLHMERFPDRQVPCSDQPRSRPFKISLLLELEPEILQVVEEEPRCRRLALRMGVPSFTISRTLQEQGLHPYHLQRVQHLKSEDPAFCQWLLQKIDEEPNFLSIVLTTDEAGFTRDGVFNSYNTHIWSEENPNPRMCL</sequence>
<feature type="transmembrane region" description="Helical" evidence="8">
    <location>
        <begin position="925"/>
        <end position="946"/>
    </location>
</feature>
<evidence type="ECO:0000256" key="9">
    <source>
        <dbReference type="SAM" id="SignalP"/>
    </source>
</evidence>
<dbReference type="SUPFAM" id="SSF103473">
    <property type="entry name" value="MFS general substrate transporter"/>
    <property type="match status" value="2"/>
</dbReference>
<reference evidence="10" key="1">
    <citation type="journal article" date="2020" name="J Insects Food Feed">
        <title>The yellow mealworm (Tenebrio molitor) genome: a resource for the emerging insects as food and feed industry.</title>
        <authorList>
            <person name="Eriksson T."/>
            <person name="Andere A."/>
            <person name="Kelstrup H."/>
            <person name="Emery V."/>
            <person name="Picard C."/>
        </authorList>
    </citation>
    <scope>NUCLEOTIDE SEQUENCE</scope>
    <source>
        <strain evidence="10">Stoneville</strain>
        <tissue evidence="10">Whole head</tissue>
    </source>
</reference>
<comment type="subcellular location">
    <subcellularLocation>
        <location evidence="1">Membrane</location>
    </subcellularLocation>
</comment>
<evidence type="ECO:0000313" key="10">
    <source>
        <dbReference type="EMBL" id="KAH0808712.1"/>
    </source>
</evidence>
<feature type="transmembrane region" description="Helical" evidence="8">
    <location>
        <begin position="322"/>
        <end position="341"/>
    </location>
</feature>
<accession>A0A8J6H7E0</accession>
<dbReference type="Pfam" id="PF01770">
    <property type="entry name" value="Folate_carrier"/>
    <property type="match status" value="3"/>
</dbReference>
<feature type="chain" id="PRO_5035230850" evidence="9">
    <location>
        <begin position="23"/>
        <end position="1275"/>
    </location>
</feature>
<dbReference type="EMBL" id="JABDTM020028585">
    <property type="protein sequence ID" value="KAH0808712.1"/>
    <property type="molecule type" value="Genomic_DNA"/>
</dbReference>
<feature type="transmembrane region" description="Helical" evidence="8">
    <location>
        <begin position="46"/>
        <end position="66"/>
    </location>
</feature>
<evidence type="ECO:0000256" key="7">
    <source>
        <dbReference type="ARBA" id="ARBA00023180"/>
    </source>
</evidence>
<dbReference type="PANTHER" id="PTHR10686">
    <property type="entry name" value="FOLATE TRANSPORTER"/>
    <property type="match status" value="1"/>
</dbReference>
<keyword evidence="5 8" id="KW-1133">Transmembrane helix</keyword>
<dbReference type="InterPro" id="IPR036259">
    <property type="entry name" value="MFS_trans_sf"/>
</dbReference>
<feature type="transmembrane region" description="Helical" evidence="8">
    <location>
        <begin position="952"/>
        <end position="971"/>
    </location>
</feature>
<dbReference type="Proteomes" id="UP000719412">
    <property type="component" value="Unassembled WGS sequence"/>
</dbReference>
<keyword evidence="4" id="KW-0290">Folate-binding</keyword>
<keyword evidence="6 8" id="KW-0472">Membrane</keyword>
<keyword evidence="7" id="KW-0325">Glycoprotein</keyword>
<feature type="signal peptide" evidence="9">
    <location>
        <begin position="1"/>
        <end position="22"/>
    </location>
</feature>
<dbReference type="InterPro" id="IPR028338">
    <property type="entry name" value="ThTr-1"/>
</dbReference>
<feature type="transmembrane region" description="Helical" evidence="8">
    <location>
        <begin position="295"/>
        <end position="316"/>
    </location>
</feature>
<feature type="transmembrane region" description="Helical" evidence="8">
    <location>
        <begin position="392"/>
        <end position="422"/>
    </location>
</feature>
<feature type="transmembrane region" description="Helical" evidence="8">
    <location>
        <begin position="894"/>
        <end position="913"/>
    </location>
</feature>
<evidence type="ECO:0000313" key="11">
    <source>
        <dbReference type="Proteomes" id="UP000719412"/>
    </source>
</evidence>
<dbReference type="GO" id="GO:0005542">
    <property type="term" value="F:folic acid binding"/>
    <property type="evidence" value="ECO:0007669"/>
    <property type="project" value="UniProtKB-KW"/>
</dbReference>
<feature type="transmembrane region" description="Helical" evidence="8">
    <location>
        <begin position="794"/>
        <end position="811"/>
    </location>
</feature>
<evidence type="ECO:0000256" key="2">
    <source>
        <dbReference type="ARBA" id="ARBA00005773"/>
    </source>
</evidence>
<feature type="transmembrane region" description="Helical" evidence="8">
    <location>
        <begin position="103"/>
        <end position="121"/>
    </location>
</feature>
<comment type="similarity">
    <text evidence="2">Belongs to the reduced folate carrier (RFC) transporter (TC 2.A.48) family.</text>
</comment>
<feature type="transmembrane region" description="Helical" evidence="8">
    <location>
        <begin position="348"/>
        <end position="372"/>
    </location>
</feature>
<dbReference type="InterPro" id="IPR002666">
    <property type="entry name" value="Folate_carrier"/>
</dbReference>
<feature type="transmembrane region" description="Helical" evidence="8">
    <location>
        <begin position="164"/>
        <end position="181"/>
    </location>
</feature>
<feature type="transmembrane region" description="Helical" evidence="8">
    <location>
        <begin position="73"/>
        <end position="91"/>
    </location>
</feature>
<keyword evidence="11" id="KW-1185">Reference proteome</keyword>
<dbReference type="PANTHER" id="PTHR10686:SF18">
    <property type="entry name" value="IP11787P-RELATED"/>
    <property type="match status" value="1"/>
</dbReference>
<dbReference type="FunFam" id="1.20.1250.20:FF:000298">
    <property type="entry name" value="Thiamine transporter"/>
    <property type="match status" value="2"/>
</dbReference>
<feature type="transmembrane region" description="Helical" evidence="8">
    <location>
        <begin position="1016"/>
        <end position="1035"/>
    </location>
</feature>
<gene>
    <name evidence="10" type="ORF">GEV33_014080</name>
</gene>
<evidence type="ECO:0000256" key="8">
    <source>
        <dbReference type="SAM" id="Phobius"/>
    </source>
</evidence>
<proteinExistence type="inferred from homology"/>
<comment type="caution">
    <text evidence="10">The sequence shown here is derived from an EMBL/GenBank/DDBJ whole genome shotgun (WGS) entry which is preliminary data.</text>
</comment>
<dbReference type="Gene3D" id="1.20.1250.20">
    <property type="entry name" value="MFS general substrate transporter like domains"/>
    <property type="match status" value="2"/>
</dbReference>
<feature type="transmembrane region" description="Helical" evidence="8">
    <location>
        <begin position="701"/>
        <end position="728"/>
    </location>
</feature>
<feature type="transmembrane region" description="Helical" evidence="8">
    <location>
        <begin position="983"/>
        <end position="1010"/>
    </location>
</feature>
<protein>
    <submittedName>
        <fullName evidence="10">Uncharacterized protein</fullName>
    </submittedName>
</protein>
<keyword evidence="3 8" id="KW-0812">Transmembrane</keyword>
<evidence type="ECO:0000256" key="4">
    <source>
        <dbReference type="ARBA" id="ARBA00022954"/>
    </source>
</evidence>
<evidence type="ECO:0000256" key="6">
    <source>
        <dbReference type="ARBA" id="ARBA00023136"/>
    </source>
</evidence>
<dbReference type="NCBIfam" id="TIGR00806">
    <property type="entry name" value="rfc"/>
    <property type="match status" value="2"/>
</dbReference>
<dbReference type="GO" id="GO:0005886">
    <property type="term" value="C:plasma membrane"/>
    <property type="evidence" value="ECO:0007669"/>
    <property type="project" value="TreeGrafter"/>
</dbReference>
<dbReference type="AlphaFoldDB" id="A0A8J6H7E0"/>
<dbReference type="PIRSF" id="PIRSF500794">
    <property type="entry name" value="Thiamine_transporter_1"/>
    <property type="match status" value="1"/>
</dbReference>
<evidence type="ECO:0000256" key="1">
    <source>
        <dbReference type="ARBA" id="ARBA00004370"/>
    </source>
</evidence>
<reference evidence="10" key="2">
    <citation type="submission" date="2021-08" db="EMBL/GenBank/DDBJ databases">
        <authorList>
            <person name="Eriksson T."/>
        </authorList>
    </citation>
    <scope>NUCLEOTIDE SEQUENCE</scope>
    <source>
        <strain evidence="10">Stoneville</strain>
        <tissue evidence="10">Whole head</tissue>
    </source>
</reference>
<evidence type="ECO:0000256" key="5">
    <source>
        <dbReference type="ARBA" id="ARBA00022989"/>
    </source>
</evidence>
<organism evidence="10 11">
    <name type="scientific">Tenebrio molitor</name>
    <name type="common">Yellow mealworm beetle</name>
    <dbReference type="NCBI Taxonomy" id="7067"/>
    <lineage>
        <taxon>Eukaryota</taxon>
        <taxon>Metazoa</taxon>
        <taxon>Ecdysozoa</taxon>
        <taxon>Arthropoda</taxon>
        <taxon>Hexapoda</taxon>
        <taxon>Insecta</taxon>
        <taxon>Pterygota</taxon>
        <taxon>Neoptera</taxon>
        <taxon>Endopterygota</taxon>
        <taxon>Coleoptera</taxon>
        <taxon>Polyphaga</taxon>
        <taxon>Cucujiformia</taxon>
        <taxon>Tenebrionidae</taxon>
        <taxon>Tenebrio</taxon>
    </lineage>
</organism>
<feature type="transmembrane region" description="Helical" evidence="8">
    <location>
        <begin position="259"/>
        <end position="283"/>
    </location>
</feature>
<dbReference type="PIRSF" id="PIRSF028739">
    <property type="entry name" value="Folate_carrier"/>
    <property type="match status" value="1"/>
</dbReference>